<dbReference type="PROSITE" id="PS50089">
    <property type="entry name" value="ZF_RING_2"/>
    <property type="match status" value="1"/>
</dbReference>
<dbReference type="PANTHER" id="PTHR24185">
    <property type="entry name" value="CALCIUM-INDEPENDENT PHOSPHOLIPASE A2-GAMMA"/>
    <property type="match status" value="1"/>
</dbReference>
<dbReference type="InterPro" id="IPR027417">
    <property type="entry name" value="P-loop_NTPase"/>
</dbReference>
<name>A0A6A5RK78_9PLEO</name>
<evidence type="ECO:0000259" key="10">
    <source>
        <dbReference type="PROSITE" id="PS51635"/>
    </source>
</evidence>
<keyword evidence="1" id="KW-0479">Metal-binding</keyword>
<evidence type="ECO:0000256" key="8">
    <source>
        <dbReference type="PROSITE-ProRule" id="PRU01161"/>
    </source>
</evidence>
<evidence type="ECO:0000256" key="7">
    <source>
        <dbReference type="PROSITE-ProRule" id="PRU00175"/>
    </source>
</evidence>
<dbReference type="InterPro" id="IPR002641">
    <property type="entry name" value="PNPLA_dom"/>
</dbReference>
<protein>
    <submittedName>
        <fullName evidence="11">FabD/lysophospholipase-like protein</fullName>
    </submittedName>
</protein>
<evidence type="ECO:0000256" key="1">
    <source>
        <dbReference type="ARBA" id="ARBA00022723"/>
    </source>
</evidence>
<accession>A0A6A5RK78</accession>
<keyword evidence="12" id="KW-1185">Reference proteome</keyword>
<dbReference type="SUPFAM" id="SSF52151">
    <property type="entry name" value="FabD/lysophospholipase-like"/>
    <property type="match status" value="1"/>
</dbReference>
<reference evidence="11" key="1">
    <citation type="journal article" date="2020" name="Stud. Mycol.">
        <title>101 Dothideomycetes genomes: a test case for predicting lifestyles and emergence of pathogens.</title>
        <authorList>
            <person name="Haridas S."/>
            <person name="Albert R."/>
            <person name="Binder M."/>
            <person name="Bloem J."/>
            <person name="Labutti K."/>
            <person name="Salamov A."/>
            <person name="Andreopoulos B."/>
            <person name="Baker S."/>
            <person name="Barry K."/>
            <person name="Bills G."/>
            <person name="Bluhm B."/>
            <person name="Cannon C."/>
            <person name="Castanera R."/>
            <person name="Culley D."/>
            <person name="Daum C."/>
            <person name="Ezra D."/>
            <person name="Gonzalez J."/>
            <person name="Henrissat B."/>
            <person name="Kuo A."/>
            <person name="Liang C."/>
            <person name="Lipzen A."/>
            <person name="Lutzoni F."/>
            <person name="Magnuson J."/>
            <person name="Mondo S."/>
            <person name="Nolan M."/>
            <person name="Ohm R."/>
            <person name="Pangilinan J."/>
            <person name="Park H.-J."/>
            <person name="Ramirez L."/>
            <person name="Alfaro M."/>
            <person name="Sun H."/>
            <person name="Tritt A."/>
            <person name="Yoshinaga Y."/>
            <person name="Zwiers L.-H."/>
            <person name="Turgeon B."/>
            <person name="Goodwin S."/>
            <person name="Spatafora J."/>
            <person name="Crous P."/>
            <person name="Grigoriev I."/>
        </authorList>
    </citation>
    <scope>NUCLEOTIDE SEQUENCE</scope>
    <source>
        <strain evidence="11">CBS 183.55</strain>
    </source>
</reference>
<feature type="short sequence motif" description="GXGXXG" evidence="8">
    <location>
        <begin position="718"/>
        <end position="723"/>
    </location>
</feature>
<organism evidence="11 12">
    <name type="scientific">Didymella exigua CBS 183.55</name>
    <dbReference type="NCBI Taxonomy" id="1150837"/>
    <lineage>
        <taxon>Eukaryota</taxon>
        <taxon>Fungi</taxon>
        <taxon>Dikarya</taxon>
        <taxon>Ascomycota</taxon>
        <taxon>Pezizomycotina</taxon>
        <taxon>Dothideomycetes</taxon>
        <taxon>Pleosporomycetidae</taxon>
        <taxon>Pleosporales</taxon>
        <taxon>Pleosporineae</taxon>
        <taxon>Didymellaceae</taxon>
        <taxon>Didymella</taxon>
    </lineage>
</organism>
<keyword evidence="5 8" id="KW-0442">Lipid degradation</keyword>
<dbReference type="InterPro" id="IPR001841">
    <property type="entry name" value="Znf_RING"/>
</dbReference>
<feature type="active site" description="Nucleophile" evidence="8">
    <location>
        <position position="754"/>
    </location>
</feature>
<feature type="short sequence motif" description="DGA/G" evidence="8">
    <location>
        <begin position="916"/>
        <end position="918"/>
    </location>
</feature>
<gene>
    <name evidence="11" type="ORF">M421DRAFT_64081</name>
</gene>
<dbReference type="CDD" id="cd07199">
    <property type="entry name" value="Pat17_PNPLA8_PNPLA9_like"/>
    <property type="match status" value="1"/>
</dbReference>
<dbReference type="RefSeq" id="XP_033448125.1">
    <property type="nucleotide sequence ID" value="XM_033596114.1"/>
</dbReference>
<dbReference type="GO" id="GO:0046486">
    <property type="term" value="P:glycerolipid metabolic process"/>
    <property type="evidence" value="ECO:0007669"/>
    <property type="project" value="UniProtKB-ARBA"/>
</dbReference>
<keyword evidence="2 7" id="KW-0863">Zinc-finger</keyword>
<evidence type="ECO:0000259" key="9">
    <source>
        <dbReference type="PROSITE" id="PS50089"/>
    </source>
</evidence>
<feature type="short sequence motif" description="GXSXG" evidence="8">
    <location>
        <begin position="752"/>
        <end position="756"/>
    </location>
</feature>
<dbReference type="PROSITE" id="PS51635">
    <property type="entry name" value="PNPLA"/>
    <property type="match status" value="1"/>
</dbReference>
<dbReference type="GO" id="GO:0016020">
    <property type="term" value="C:membrane"/>
    <property type="evidence" value="ECO:0007669"/>
    <property type="project" value="TreeGrafter"/>
</dbReference>
<dbReference type="InterPro" id="IPR016035">
    <property type="entry name" value="Acyl_Trfase/lysoPLipase"/>
</dbReference>
<dbReference type="GO" id="GO:0016042">
    <property type="term" value="P:lipid catabolic process"/>
    <property type="evidence" value="ECO:0007669"/>
    <property type="project" value="UniProtKB-UniRule"/>
</dbReference>
<evidence type="ECO:0000256" key="5">
    <source>
        <dbReference type="ARBA" id="ARBA00022963"/>
    </source>
</evidence>
<dbReference type="GO" id="GO:0047499">
    <property type="term" value="F:calcium-independent phospholipase A2 activity"/>
    <property type="evidence" value="ECO:0007669"/>
    <property type="project" value="TreeGrafter"/>
</dbReference>
<sequence length="1210" mass="137035">MLSTERRAGECERDGCPKGSSQVYYCIDCATRLCKPCWPLYQPHTNNRKGRDGLEHERTQHQIFTKLRGILEPDYDEEQLEELLGDDLSTTWFGVRRNKNGQPLFVDYDTFSTVTSGPSSTIDRTKRYPQLASFVGQTNAGKSTLIKMLIRRGKEEQLNASLSYPTPIAGSNLHAHTPTSADVHLYVDPVLHHDRTPLLYADCEGFEGGEKPPLGAFDHRASATNGHIQCDRLSPGRPRLLQWANGDEKRSRSYAVRHLYPRILYTFSDVVVFVLRDSKTFETTALRLLLEWGKASLETSVNQPTLPHAIIALNNTEIGVSSDEWDVSKATESLLRANEDCLDALNGQRDFIKVAKDWRSKGREIDNVLDLICCYYSTFTVVRIPTKGRYQLLEEQIWKLHEVISNACDSSFQAKLKARMLLHADELDIYLQSAYTHFALPSGLVDPFNFMKVSLKHNPIPTDFKGHILQLALSIRSRFPAMKSERIFHLLGDLVASCIMLDCTRHRKGRPQDMFAEYQDSCSEALEEFCDLYTPCEYKCGKEVCVNVASAHLPKGHQNTKGKWIGDGRFRSKIQPERFWPIWRDEIRKALVEFDNELQSVSSDDAKTVSAEELLNDIHSKRMTRLYDALGSADKFISHTTCLCCLIQAPLHTLPCGHTLCSRCVRSYGVAVRGSSKSSSVLDMEFCPLHSELDIWPSPYYVRFKPEHAGVRLLSLDGGGMRGIVELEVLRAVQKQLGDHIPIQAFFDLIVGTSTGGIIALGFGVKNWSIKQCTETFLNLCDKAFSKRKLQSISFLRHFVTLRHASKYETTPLREVLKDIFGDQPLFGSDGKATTAPAPKVAVTATDGSGKRAIVIANYNRRDDVRKKQRKLYYDFLRPDDPNLELQIWEAAAATSAAPSYFKPFIHEPTERTYLDGALYHNNPVRLVRSEAQLLWPDVANEHPDILLSIGTGQERRGTKSHDPLYDYEISQSKHRWDSRVLVASTRFDNILHAENAWLDFCEIATTDENAFRYVRINPELSNAPSLDDVAQIKGVQTATRNALERPENRARVKRVAHMLVASSFYYERTNVPRNVYNGYACTGKICCRFEDESDELRAFGDYLRKLQTKDFQLKFEIENVTEQRVVEIVELSTLVISHMRDIASFSLPAPAIHVRDKNEKIGISLLLPGRSPTSERYMISGFPRAIMTEDRVLGKLCTVQIGKSGHLLI</sequence>
<feature type="domain" description="RING-type" evidence="9">
    <location>
        <begin position="642"/>
        <end position="691"/>
    </location>
</feature>
<dbReference type="Gene3D" id="3.40.1090.10">
    <property type="entry name" value="Cytosolic phospholipase A2 catalytic domain"/>
    <property type="match status" value="1"/>
</dbReference>
<dbReference type="GO" id="GO:0008270">
    <property type="term" value="F:zinc ion binding"/>
    <property type="evidence" value="ECO:0007669"/>
    <property type="project" value="UniProtKB-KW"/>
</dbReference>
<dbReference type="InterPro" id="IPR017907">
    <property type="entry name" value="Znf_RING_CS"/>
</dbReference>
<keyword evidence="6 8" id="KW-0443">Lipid metabolism</keyword>
<dbReference type="OrthoDB" id="194358at2759"/>
<dbReference type="Pfam" id="PF01734">
    <property type="entry name" value="Patatin"/>
    <property type="match status" value="1"/>
</dbReference>
<dbReference type="AlphaFoldDB" id="A0A6A5RK78"/>
<dbReference type="PANTHER" id="PTHR24185:SF1">
    <property type="entry name" value="CALCIUM-INDEPENDENT PHOSPHOLIPASE A2-GAMMA"/>
    <property type="match status" value="1"/>
</dbReference>
<dbReference type="SUPFAM" id="SSF52540">
    <property type="entry name" value="P-loop containing nucleoside triphosphate hydrolases"/>
    <property type="match status" value="1"/>
</dbReference>
<feature type="domain" description="PNPLA" evidence="10">
    <location>
        <begin position="714"/>
        <end position="929"/>
    </location>
</feature>
<feature type="active site" description="Proton acceptor" evidence="8">
    <location>
        <position position="916"/>
    </location>
</feature>
<dbReference type="GO" id="GO:0019369">
    <property type="term" value="P:arachidonate metabolic process"/>
    <property type="evidence" value="ECO:0007669"/>
    <property type="project" value="TreeGrafter"/>
</dbReference>
<keyword evidence="4" id="KW-0862">Zinc</keyword>
<dbReference type="EMBL" id="ML978970">
    <property type="protein sequence ID" value="KAF1927873.1"/>
    <property type="molecule type" value="Genomic_DNA"/>
</dbReference>
<evidence type="ECO:0000256" key="2">
    <source>
        <dbReference type="ARBA" id="ARBA00022771"/>
    </source>
</evidence>
<dbReference type="Proteomes" id="UP000800082">
    <property type="component" value="Unassembled WGS sequence"/>
</dbReference>
<dbReference type="PROSITE" id="PS00518">
    <property type="entry name" value="ZF_RING_1"/>
    <property type="match status" value="1"/>
</dbReference>
<evidence type="ECO:0000256" key="6">
    <source>
        <dbReference type="ARBA" id="ARBA00023098"/>
    </source>
</evidence>
<evidence type="ECO:0000256" key="4">
    <source>
        <dbReference type="ARBA" id="ARBA00022833"/>
    </source>
</evidence>
<dbReference type="GeneID" id="54353781"/>
<evidence type="ECO:0000313" key="11">
    <source>
        <dbReference type="EMBL" id="KAF1927873.1"/>
    </source>
</evidence>
<evidence type="ECO:0000313" key="12">
    <source>
        <dbReference type="Proteomes" id="UP000800082"/>
    </source>
</evidence>
<keyword evidence="3 8" id="KW-0378">Hydrolase</keyword>
<proteinExistence type="predicted"/>
<evidence type="ECO:0000256" key="3">
    <source>
        <dbReference type="ARBA" id="ARBA00022801"/>
    </source>
</evidence>